<comment type="similarity">
    <text evidence="2">Belongs to the membrane fusion protein (MFP) (TC 8.A.1) family.</text>
</comment>
<evidence type="ECO:0000259" key="8">
    <source>
        <dbReference type="Pfam" id="PF25989"/>
    </source>
</evidence>
<dbReference type="Gene3D" id="2.40.30.170">
    <property type="match status" value="1"/>
</dbReference>
<name>A0A2G8IPE9_BACPU</name>
<dbReference type="SUPFAM" id="SSF111369">
    <property type="entry name" value="HlyD-like secretion proteins"/>
    <property type="match status" value="1"/>
</dbReference>
<gene>
    <name evidence="10" type="ORF">CTV99_18170</name>
</gene>
<evidence type="ECO:0000256" key="4">
    <source>
        <dbReference type="SAM" id="Coils"/>
    </source>
</evidence>
<evidence type="ECO:0000259" key="6">
    <source>
        <dbReference type="Pfam" id="PF25982"/>
    </source>
</evidence>
<dbReference type="GO" id="GO:0022857">
    <property type="term" value="F:transmembrane transporter activity"/>
    <property type="evidence" value="ECO:0007669"/>
    <property type="project" value="InterPro"/>
</dbReference>
<feature type="domain" description="YknX-like C-terminal permuted SH3-like" evidence="8">
    <location>
        <begin position="299"/>
        <end position="367"/>
    </location>
</feature>
<feature type="domain" description="YknX-like beta-barrel" evidence="9">
    <location>
        <begin position="210"/>
        <end position="292"/>
    </location>
</feature>
<dbReference type="Pfam" id="PF25989">
    <property type="entry name" value="YknX_C"/>
    <property type="match status" value="1"/>
</dbReference>
<sequence>MRKKIIIGSIFIIVIGLFIGFNIAKNQSKPASTAAFKTVKLTPKEITSTVMTPGTLSFSEEQFIYVEEEKGKLNEIAVKEGEKVKAGTPLLTYENKELELEEQQQALAAESSTLKREQLQNRLSELDKKQAGESGSNSKNERDQLELELKAAELEQKQAELNQEKVKAQLEDLTIHSKIEGTVITIEQEAGAGKLEERQPIIHIGNEKKMIVRGLISEYDAIKIKKKQKVKVTSDVIRGKSWQGVVKKVGAVPARAASDTTDGNQTVQYPVEIEIKGKKPEAKPGFKMIMEIETDKRQAQTIPETAVKKENDGQQYVYVVEKNVLKKVKVGLGETSGHVLEVTKGLTTADQIIANPSDDMYDGMEVNAE</sequence>
<dbReference type="Pfam" id="PF25990">
    <property type="entry name" value="Beta-barrel_YknX"/>
    <property type="match status" value="1"/>
</dbReference>
<feature type="domain" description="YknX-like barrel-sandwich hybrid" evidence="7">
    <location>
        <begin position="62"/>
        <end position="205"/>
    </location>
</feature>
<dbReference type="Gene3D" id="2.40.420.20">
    <property type="match status" value="1"/>
</dbReference>
<dbReference type="InterPro" id="IPR058636">
    <property type="entry name" value="Beta-barrel_YknX"/>
</dbReference>
<reference evidence="10 11" key="1">
    <citation type="submission" date="2017-11" db="EMBL/GenBank/DDBJ databases">
        <title>Draft genome sequence of Bacillus pumilus 51_5il from lake Gorkoye (Russia: Novosibirsk region).</title>
        <authorList>
            <person name="Shipova A.A."/>
            <person name="Rozanov A.S."/>
            <person name="Bryanskaya A.V."/>
            <person name="Peltek S.E."/>
        </authorList>
    </citation>
    <scope>NUCLEOTIDE SEQUENCE [LARGE SCALE GENOMIC DNA]</scope>
    <source>
        <strain evidence="10 11">51_5il</strain>
    </source>
</reference>
<evidence type="ECO:0000256" key="1">
    <source>
        <dbReference type="ARBA" id="ARBA00004196"/>
    </source>
</evidence>
<accession>A0A2G8IPE9</accession>
<dbReference type="Gene3D" id="2.40.50.100">
    <property type="match status" value="1"/>
</dbReference>
<dbReference type="InterPro" id="IPR050465">
    <property type="entry name" value="UPF0194_transport"/>
</dbReference>
<dbReference type="AlphaFoldDB" id="A0A2G8IPE9"/>
<dbReference type="NCBIfam" id="TIGR01730">
    <property type="entry name" value="RND_mfp"/>
    <property type="match status" value="1"/>
</dbReference>
<dbReference type="RefSeq" id="WP_099728745.1">
    <property type="nucleotide sequence ID" value="NZ_CP101833.1"/>
</dbReference>
<keyword evidence="5" id="KW-0812">Transmembrane</keyword>
<dbReference type="InterPro" id="IPR006143">
    <property type="entry name" value="RND_pump_MFP"/>
</dbReference>
<keyword evidence="3 4" id="KW-0175">Coiled coil</keyword>
<dbReference type="PANTHER" id="PTHR32347">
    <property type="entry name" value="EFFLUX SYSTEM COMPONENT YKNX-RELATED"/>
    <property type="match status" value="1"/>
</dbReference>
<protein>
    <submittedName>
        <fullName evidence="10">Efflux transporter periplasmic adaptor subunit</fullName>
    </submittedName>
</protein>
<dbReference type="GO" id="GO:0016020">
    <property type="term" value="C:membrane"/>
    <property type="evidence" value="ECO:0007669"/>
    <property type="project" value="InterPro"/>
</dbReference>
<dbReference type="InterPro" id="IPR058637">
    <property type="entry name" value="YknX-like_C"/>
</dbReference>
<evidence type="ECO:0000256" key="3">
    <source>
        <dbReference type="ARBA" id="ARBA00023054"/>
    </source>
</evidence>
<dbReference type="InterPro" id="IPR058638">
    <property type="entry name" value="HH_YknX-like"/>
</dbReference>
<feature type="coiled-coil region" evidence="4">
    <location>
        <begin position="90"/>
        <end position="171"/>
    </location>
</feature>
<dbReference type="Proteomes" id="UP000230768">
    <property type="component" value="Unassembled WGS sequence"/>
</dbReference>
<dbReference type="InterPro" id="IPR058639">
    <property type="entry name" value="BSH_YknX-like"/>
</dbReference>
<keyword evidence="5" id="KW-0472">Membrane</keyword>
<organism evidence="10 11">
    <name type="scientific">Bacillus pumilus</name>
    <name type="common">Bacillus mesentericus</name>
    <dbReference type="NCBI Taxonomy" id="1408"/>
    <lineage>
        <taxon>Bacteria</taxon>
        <taxon>Bacillati</taxon>
        <taxon>Bacillota</taxon>
        <taxon>Bacilli</taxon>
        <taxon>Bacillales</taxon>
        <taxon>Bacillaceae</taxon>
        <taxon>Bacillus</taxon>
    </lineage>
</organism>
<keyword evidence="5" id="KW-1133">Transmembrane helix</keyword>
<evidence type="ECO:0000313" key="11">
    <source>
        <dbReference type="Proteomes" id="UP000230768"/>
    </source>
</evidence>
<feature type="transmembrane region" description="Helical" evidence="5">
    <location>
        <begin position="5"/>
        <end position="24"/>
    </location>
</feature>
<comment type="subcellular location">
    <subcellularLocation>
        <location evidence="1">Cell envelope</location>
    </subcellularLocation>
</comment>
<evidence type="ECO:0000256" key="5">
    <source>
        <dbReference type="SAM" id="Phobius"/>
    </source>
</evidence>
<dbReference type="PANTHER" id="PTHR32347:SF14">
    <property type="entry name" value="EFFLUX SYSTEM COMPONENT YKNX-RELATED"/>
    <property type="match status" value="1"/>
</dbReference>
<feature type="domain" description="YknX-like alpha-helical hairpin" evidence="6">
    <location>
        <begin position="97"/>
        <end position="172"/>
    </location>
</feature>
<evidence type="ECO:0000259" key="9">
    <source>
        <dbReference type="Pfam" id="PF25990"/>
    </source>
</evidence>
<proteinExistence type="inferred from homology"/>
<evidence type="ECO:0000259" key="7">
    <source>
        <dbReference type="Pfam" id="PF25984"/>
    </source>
</evidence>
<dbReference type="GO" id="GO:0030313">
    <property type="term" value="C:cell envelope"/>
    <property type="evidence" value="ECO:0007669"/>
    <property type="project" value="UniProtKB-SubCell"/>
</dbReference>
<evidence type="ECO:0000313" key="10">
    <source>
        <dbReference type="EMBL" id="PIK25380.1"/>
    </source>
</evidence>
<comment type="caution">
    <text evidence="10">The sequence shown here is derived from an EMBL/GenBank/DDBJ whole genome shotgun (WGS) entry which is preliminary data.</text>
</comment>
<dbReference type="Pfam" id="PF25984">
    <property type="entry name" value="BSH_YknX"/>
    <property type="match status" value="1"/>
</dbReference>
<dbReference type="EMBL" id="PEKP01000037">
    <property type="protein sequence ID" value="PIK25380.1"/>
    <property type="molecule type" value="Genomic_DNA"/>
</dbReference>
<evidence type="ECO:0000256" key="2">
    <source>
        <dbReference type="ARBA" id="ARBA00009477"/>
    </source>
</evidence>
<dbReference type="Pfam" id="PF25982">
    <property type="entry name" value="HH_YknX"/>
    <property type="match status" value="1"/>
</dbReference>